<dbReference type="Proteomes" id="UP001212997">
    <property type="component" value="Unassembled WGS sequence"/>
</dbReference>
<dbReference type="EMBL" id="JANAWD010000025">
    <property type="protein sequence ID" value="KAJ3490616.1"/>
    <property type="molecule type" value="Genomic_DNA"/>
</dbReference>
<keyword evidence="2" id="KW-1185">Reference proteome</keyword>
<evidence type="ECO:0000313" key="1">
    <source>
        <dbReference type="EMBL" id="KAJ3490616.1"/>
    </source>
</evidence>
<dbReference type="AlphaFoldDB" id="A0AAD5VF43"/>
<proteinExistence type="predicted"/>
<gene>
    <name evidence="1" type="ORF">NLI96_g1307</name>
</gene>
<sequence length="304" mass="33222">MTVSRTDYEAIALIDPAEDGSLDQGHDRAEAANLGRKRHTPPSKRSLLPPILFVLAVLVSTKSASYEEADTRVLDVDALRRPSQYMGLEKVPDVHMLEGVAGHHEHVHGDVGDEGEDEHEVEAAFETYPGGPIEVARMSSRYPYFTSKQDGWVLLTEYDRVMMKYASPPHGVSTCQLSSFFPTRQALGTQKLLTLEYDDKGTHFIEVIHHITSSSSSSSGSNVDLSKLTWNARPQGTQGSTTLKSLVAEFGVNSTTMEFPCNEGEDVLIELGCLGNACRVEYQVEGGDPRLGTVPSPFPGLTQV</sequence>
<organism evidence="1 2">
    <name type="scientific">Meripilus lineatus</name>
    <dbReference type="NCBI Taxonomy" id="2056292"/>
    <lineage>
        <taxon>Eukaryota</taxon>
        <taxon>Fungi</taxon>
        <taxon>Dikarya</taxon>
        <taxon>Basidiomycota</taxon>
        <taxon>Agaricomycotina</taxon>
        <taxon>Agaricomycetes</taxon>
        <taxon>Polyporales</taxon>
        <taxon>Meripilaceae</taxon>
        <taxon>Meripilus</taxon>
    </lineage>
</organism>
<comment type="caution">
    <text evidence="1">The sequence shown here is derived from an EMBL/GenBank/DDBJ whole genome shotgun (WGS) entry which is preliminary data.</text>
</comment>
<evidence type="ECO:0000313" key="2">
    <source>
        <dbReference type="Proteomes" id="UP001212997"/>
    </source>
</evidence>
<evidence type="ECO:0008006" key="3">
    <source>
        <dbReference type="Google" id="ProtNLM"/>
    </source>
</evidence>
<reference evidence="1" key="1">
    <citation type="submission" date="2022-07" db="EMBL/GenBank/DDBJ databases">
        <title>Genome Sequence of Physisporinus lineatus.</title>
        <authorList>
            <person name="Buettner E."/>
        </authorList>
    </citation>
    <scope>NUCLEOTIDE SEQUENCE</scope>
    <source>
        <strain evidence="1">VT162</strain>
    </source>
</reference>
<accession>A0AAD5VF43</accession>
<name>A0AAD5VF43_9APHY</name>
<protein>
    <recommendedName>
        <fullName evidence="3">Ubiquitin 3 binding protein But2 C-terminal domain-containing protein</fullName>
    </recommendedName>
</protein>